<dbReference type="Pfam" id="PF01471">
    <property type="entry name" value="PG_binding_1"/>
    <property type="match status" value="1"/>
</dbReference>
<evidence type="ECO:0000256" key="1">
    <source>
        <dbReference type="SAM" id="MobiDB-lite"/>
    </source>
</evidence>
<dbReference type="Gene3D" id="1.10.101.10">
    <property type="entry name" value="PGBD-like superfamily/PGBD"/>
    <property type="match status" value="1"/>
</dbReference>
<feature type="region of interest" description="Disordered" evidence="1">
    <location>
        <begin position="28"/>
        <end position="53"/>
    </location>
</feature>
<dbReference type="InterPro" id="IPR036365">
    <property type="entry name" value="PGBD-like_sf"/>
</dbReference>
<gene>
    <name evidence="5" type="ORF">PSEWESI4_01897</name>
</gene>
<dbReference type="RefSeq" id="WP_187670967.1">
    <property type="nucleotide sequence ID" value="NZ_CAJFCI010000039.1"/>
</dbReference>
<evidence type="ECO:0000259" key="4">
    <source>
        <dbReference type="Pfam" id="PF13406"/>
    </source>
</evidence>
<dbReference type="NCBIfam" id="TIGR02283">
    <property type="entry name" value="MltB_2"/>
    <property type="match status" value="1"/>
</dbReference>
<feature type="domain" description="Transglycosylase SLT" evidence="4">
    <location>
        <begin position="63"/>
        <end position="355"/>
    </location>
</feature>
<dbReference type="PANTHER" id="PTHR30163">
    <property type="entry name" value="MEMBRANE-BOUND LYTIC MUREIN TRANSGLYCOSYLASE B"/>
    <property type="match status" value="1"/>
</dbReference>
<sequence length="434" mass="46945">MPKHPLRTLACATLTLHLGLLSACASDTAEAPTPAPSTPPAPTKQATVTPASQSIVQQPSSLSFADWRDQLRREALAAGIDAKLFDRAFAGVTPDPKVIAADRSQPEFTRPVWEYLDSAVSPARLERGRRLLGEHRATLDSIQQRYGVSKEVLVAVWGMESAFGSHIGDYNVIRSLATLAYEGRRQAFWREQLLAALQILQHGDIAPERLVGSWAGAMGQTQFIPTTYNQHAVDFDGDGRRDLWNSSADALASAAHYLGNSGWQPGQPWGFEVRLPEGFDYGLADPDERRSLAQWAALGVKPVKANANAPADASAALLLPAGHRGPAFLVLNNFRSILRYNNSTSYALAIGLLADGLATGSSQLQGSWPRSDRQLGRSERVELQELLAQRGFSPGAADGIIGANTRKAIRGFQQQLGWPADGYPNAALLEALRR</sequence>
<evidence type="ECO:0000259" key="3">
    <source>
        <dbReference type="Pfam" id="PF01471"/>
    </source>
</evidence>
<dbReference type="AlphaFoldDB" id="A0A7U7EMA5"/>
<comment type="caution">
    <text evidence="5">The sequence shown here is derived from an EMBL/GenBank/DDBJ whole genome shotgun (WGS) entry which is preliminary data.</text>
</comment>
<dbReference type="GO" id="GO:0008933">
    <property type="term" value="F:peptidoglycan lytic transglycosylase activity"/>
    <property type="evidence" value="ECO:0007669"/>
    <property type="project" value="TreeGrafter"/>
</dbReference>
<dbReference type="SUPFAM" id="SSF53955">
    <property type="entry name" value="Lysozyme-like"/>
    <property type="match status" value="1"/>
</dbReference>
<name>A0A7U7EMA5_9GAMM</name>
<dbReference type="InterPro" id="IPR023346">
    <property type="entry name" value="Lysozyme-like_dom_sf"/>
</dbReference>
<evidence type="ECO:0000313" key="5">
    <source>
        <dbReference type="EMBL" id="CAD5107624.1"/>
    </source>
</evidence>
<proteinExistence type="predicted"/>
<dbReference type="FunFam" id="1.10.8.350:FF:000001">
    <property type="entry name" value="Lytic murein transglycosylase B"/>
    <property type="match status" value="1"/>
</dbReference>
<feature type="domain" description="Peptidoglycan binding-like" evidence="3">
    <location>
        <begin position="378"/>
        <end position="432"/>
    </location>
</feature>
<feature type="signal peptide" evidence="2">
    <location>
        <begin position="1"/>
        <end position="25"/>
    </location>
</feature>
<dbReference type="PANTHER" id="PTHR30163:SF8">
    <property type="entry name" value="LYTIC MUREIN TRANSGLYCOSYLASE"/>
    <property type="match status" value="1"/>
</dbReference>
<dbReference type="Gene3D" id="1.10.530.10">
    <property type="match status" value="1"/>
</dbReference>
<dbReference type="Gene3D" id="1.10.8.350">
    <property type="entry name" value="Bacterial muramidase"/>
    <property type="match status" value="1"/>
</dbReference>
<dbReference type="InterPro" id="IPR011970">
    <property type="entry name" value="MltB_2"/>
</dbReference>
<dbReference type="PROSITE" id="PS51257">
    <property type="entry name" value="PROKAR_LIPOPROTEIN"/>
    <property type="match status" value="1"/>
</dbReference>
<accession>A0A7U7EMA5</accession>
<feature type="compositionally biased region" description="Pro residues" evidence="1">
    <location>
        <begin position="33"/>
        <end position="42"/>
    </location>
</feature>
<evidence type="ECO:0000313" key="6">
    <source>
        <dbReference type="Proteomes" id="UP000583387"/>
    </source>
</evidence>
<evidence type="ECO:0000256" key="2">
    <source>
        <dbReference type="SAM" id="SignalP"/>
    </source>
</evidence>
<reference evidence="5 6" key="1">
    <citation type="submission" date="2020-08" db="EMBL/GenBank/DDBJ databases">
        <authorList>
            <person name="Criscuolo A."/>
        </authorList>
    </citation>
    <scope>NUCLEOTIDE SEQUENCE [LARGE SCALE GENOMIC DNA]</scope>
    <source>
        <strain evidence="5">CIP111764</strain>
    </source>
</reference>
<dbReference type="InterPro" id="IPR043426">
    <property type="entry name" value="MltB-like"/>
</dbReference>
<dbReference type="InterPro" id="IPR036366">
    <property type="entry name" value="PGBDSf"/>
</dbReference>
<organism evidence="5 6">
    <name type="scientific">Zestomonas carbonaria</name>
    <dbReference type="NCBI Taxonomy" id="2762745"/>
    <lineage>
        <taxon>Bacteria</taxon>
        <taxon>Pseudomonadati</taxon>
        <taxon>Pseudomonadota</taxon>
        <taxon>Gammaproteobacteria</taxon>
        <taxon>Pseudomonadales</taxon>
        <taxon>Pseudomonadaceae</taxon>
        <taxon>Zestomonas</taxon>
    </lineage>
</organism>
<protein>
    <submittedName>
        <fullName evidence="5">Tn3 family transposase TnXax1</fullName>
    </submittedName>
</protein>
<dbReference type="InterPro" id="IPR002477">
    <property type="entry name" value="Peptidoglycan-bd-like"/>
</dbReference>
<dbReference type="InterPro" id="IPR031304">
    <property type="entry name" value="SLT_2"/>
</dbReference>
<dbReference type="SUPFAM" id="SSF47090">
    <property type="entry name" value="PGBD-like"/>
    <property type="match status" value="1"/>
</dbReference>
<dbReference type="Proteomes" id="UP000583387">
    <property type="component" value="Unassembled WGS sequence"/>
</dbReference>
<dbReference type="EMBL" id="CAJFCI010000039">
    <property type="protein sequence ID" value="CAD5107624.1"/>
    <property type="molecule type" value="Genomic_DNA"/>
</dbReference>
<keyword evidence="2" id="KW-0732">Signal</keyword>
<keyword evidence="6" id="KW-1185">Reference proteome</keyword>
<feature type="chain" id="PRO_5030860136" evidence="2">
    <location>
        <begin position="26"/>
        <end position="434"/>
    </location>
</feature>
<dbReference type="Pfam" id="PF13406">
    <property type="entry name" value="SLT_2"/>
    <property type="match status" value="1"/>
</dbReference>
<dbReference type="GO" id="GO:0009253">
    <property type="term" value="P:peptidoglycan catabolic process"/>
    <property type="evidence" value="ECO:0007669"/>
    <property type="project" value="TreeGrafter"/>
</dbReference>